<sequence>MSTLFFEKKHNMCALLDENHEKAGSYRDAIKWLKSSHIHYAISHSPTIYETHVRDFWRTAVMNVSVLPSRICAKVCGYDLEFTEADLARILRLEEDVGEEVNMTAEDVYGALRTAGYEGPMPGEKKMEFVKSYLIQEWRFIQMVLNDKLPNLPVVGAELKVWDMHSRIFKDCKSVRSDCVGRTTYLWENMYPTERWVYIQRLIETERKRGGENIEVIEKRIKKRKAYAKEKDYSFDREVDEIQAEIDAGRELRTKKRSDTNAEGSKKAKHDIGGTSAGSGNELKDEVERLKADLFELKVKHEELEKQDAEKSTVIYEMGRMMKDQQCLIVTIFKELNTLKENAGTEPAMTEAELNSLTDIAKYPLMDVDFGDKGKGKAVEEEFDEEMGIDLDVFEGEEVVGGSSKDFTLIDEPETDVDADSEEDLDDEPEMYKVEEKGMSYQFEHADLDKSEWFRKEDAVVPEVPIFQHLDEPNTKQQDRQIIAWKYNCLVEAYMIKRRGGDITYVKNRKHFATFPRWDLRKLAELPLLGKEDSGRACAFEAAIQEAAKTDFVQFGYQKPKRMRQKEDKHWVSWKGKIVLKIAAPKVMTRVRVPDTQPPRLQEFLKWFYDNSTGEAVIRLQGKDRPEIRLFDPMEIFSFCDEDLKVLCENRIKHGAGDDTAAEANLFVKVANKARGIRAELKAVNERLRRTDDQKMDMDDLTRQLDRTIEQRFEKPVEVIDLDVISEEQTAEKQAETTVQLEPDTEVADTEFVDSMLNLSEDEAGTEDITNPMAGIKERAGTFIEHL</sequence>
<protein>
    <submittedName>
        <fullName evidence="2">Uncharacterized protein</fullName>
    </submittedName>
</protein>
<evidence type="ECO:0000313" key="3">
    <source>
        <dbReference type="Proteomes" id="UP001229421"/>
    </source>
</evidence>
<comment type="caution">
    <text evidence="2">The sequence shown here is derived from an EMBL/GenBank/DDBJ whole genome shotgun (WGS) entry which is preliminary data.</text>
</comment>
<proteinExistence type="predicted"/>
<name>A0AAD8JPW2_TARER</name>
<organism evidence="2 3">
    <name type="scientific">Tagetes erecta</name>
    <name type="common">African marigold</name>
    <dbReference type="NCBI Taxonomy" id="13708"/>
    <lineage>
        <taxon>Eukaryota</taxon>
        <taxon>Viridiplantae</taxon>
        <taxon>Streptophyta</taxon>
        <taxon>Embryophyta</taxon>
        <taxon>Tracheophyta</taxon>
        <taxon>Spermatophyta</taxon>
        <taxon>Magnoliopsida</taxon>
        <taxon>eudicotyledons</taxon>
        <taxon>Gunneridae</taxon>
        <taxon>Pentapetalae</taxon>
        <taxon>asterids</taxon>
        <taxon>campanulids</taxon>
        <taxon>Asterales</taxon>
        <taxon>Asteraceae</taxon>
        <taxon>Asteroideae</taxon>
        <taxon>Heliantheae alliance</taxon>
        <taxon>Tageteae</taxon>
        <taxon>Tagetes</taxon>
    </lineage>
</organism>
<reference evidence="2" key="1">
    <citation type="journal article" date="2023" name="bioRxiv">
        <title>Improved chromosome-level genome assembly for marigold (Tagetes erecta).</title>
        <authorList>
            <person name="Jiang F."/>
            <person name="Yuan L."/>
            <person name="Wang S."/>
            <person name="Wang H."/>
            <person name="Xu D."/>
            <person name="Wang A."/>
            <person name="Fan W."/>
        </authorList>
    </citation>
    <scope>NUCLEOTIDE SEQUENCE</scope>
    <source>
        <strain evidence="2">WSJ</strain>
        <tissue evidence="2">Leaf</tissue>
    </source>
</reference>
<dbReference type="EMBL" id="JAUHHV010000011">
    <property type="protein sequence ID" value="KAK1407723.1"/>
    <property type="molecule type" value="Genomic_DNA"/>
</dbReference>
<evidence type="ECO:0000256" key="1">
    <source>
        <dbReference type="SAM" id="MobiDB-lite"/>
    </source>
</evidence>
<feature type="region of interest" description="Disordered" evidence="1">
    <location>
        <begin position="252"/>
        <end position="283"/>
    </location>
</feature>
<gene>
    <name evidence="2" type="ORF">QVD17_39347</name>
</gene>
<dbReference type="AlphaFoldDB" id="A0AAD8JPW2"/>
<dbReference type="Proteomes" id="UP001229421">
    <property type="component" value="Unassembled WGS sequence"/>
</dbReference>
<evidence type="ECO:0000313" key="2">
    <source>
        <dbReference type="EMBL" id="KAK1407723.1"/>
    </source>
</evidence>
<keyword evidence="3" id="KW-1185">Reference proteome</keyword>
<accession>A0AAD8JPW2</accession>
<feature type="compositionally biased region" description="Basic and acidic residues" evidence="1">
    <location>
        <begin position="252"/>
        <end position="272"/>
    </location>
</feature>